<sequence>MFDEARDRLAGAERLIDAIEACDPDYAGIIMLQALEAMFHGAPCPPLDDLDREMRFWAGITCTAELVVLVRACAGEIGGRIEDRVIRIDLAARLMAGLSDRNWRAAYRAARSGRSPALADEPDR</sequence>
<dbReference type="RefSeq" id="WP_153750130.1">
    <property type="nucleotide sequence ID" value="NZ_BAAADI010000001.1"/>
</dbReference>
<dbReference type="EMBL" id="WJPO01000048">
    <property type="protein sequence ID" value="MRH22876.1"/>
    <property type="molecule type" value="Genomic_DNA"/>
</dbReference>
<accession>A0A844B916</accession>
<reference evidence="1 2" key="1">
    <citation type="submission" date="2019-11" db="EMBL/GenBank/DDBJ databases">
        <title>Draft Whole-Genome sequence of the marine photosynthetic bacterium Rhodovulum strictum DSM 11289.</title>
        <authorList>
            <person name="Kyndt J.A."/>
            <person name="Meyer T.E."/>
        </authorList>
    </citation>
    <scope>NUCLEOTIDE SEQUENCE [LARGE SCALE GENOMIC DNA]</scope>
    <source>
        <strain evidence="1 2">DSM 11289</strain>
    </source>
</reference>
<dbReference type="Proteomes" id="UP000466730">
    <property type="component" value="Unassembled WGS sequence"/>
</dbReference>
<proteinExistence type="predicted"/>
<name>A0A844B916_9RHOB</name>
<gene>
    <name evidence="1" type="ORF">GH815_18050</name>
</gene>
<dbReference type="AlphaFoldDB" id="A0A844B916"/>
<organism evidence="1 2">
    <name type="scientific">Rhodovulum strictum</name>
    <dbReference type="NCBI Taxonomy" id="58314"/>
    <lineage>
        <taxon>Bacteria</taxon>
        <taxon>Pseudomonadati</taxon>
        <taxon>Pseudomonadota</taxon>
        <taxon>Alphaproteobacteria</taxon>
        <taxon>Rhodobacterales</taxon>
        <taxon>Paracoccaceae</taxon>
        <taxon>Rhodovulum</taxon>
    </lineage>
</organism>
<evidence type="ECO:0000313" key="2">
    <source>
        <dbReference type="Proteomes" id="UP000466730"/>
    </source>
</evidence>
<protein>
    <submittedName>
        <fullName evidence="1">Uncharacterized protein</fullName>
    </submittedName>
</protein>
<keyword evidence="2" id="KW-1185">Reference proteome</keyword>
<evidence type="ECO:0000313" key="1">
    <source>
        <dbReference type="EMBL" id="MRH22876.1"/>
    </source>
</evidence>
<comment type="caution">
    <text evidence="1">The sequence shown here is derived from an EMBL/GenBank/DDBJ whole genome shotgun (WGS) entry which is preliminary data.</text>
</comment>